<dbReference type="Pfam" id="PF21457">
    <property type="entry name" value="zf-CCCH_2-like_3"/>
    <property type="match status" value="1"/>
</dbReference>
<dbReference type="InterPro" id="IPR040366">
    <property type="entry name" value="Nab2/ZC3H14"/>
</dbReference>
<dbReference type="AlphaFoldDB" id="G8YKR4"/>
<dbReference type="Pfam" id="PF21803">
    <property type="entry name" value="Nab2-zf4"/>
    <property type="match status" value="1"/>
</dbReference>
<comment type="similarity">
    <text evidence="2">Belongs to the ZC3H14 family.</text>
</comment>
<evidence type="ECO:0000256" key="6">
    <source>
        <dbReference type="ARBA" id="ARBA00022833"/>
    </source>
</evidence>
<dbReference type="Gene3D" id="4.10.1000.40">
    <property type="match status" value="3"/>
</dbReference>
<feature type="region of interest" description="Disordered" evidence="8">
    <location>
        <begin position="79"/>
        <end position="154"/>
    </location>
</feature>
<dbReference type="FunCoup" id="G8YKR4">
    <property type="interactions" value="395"/>
</dbReference>
<dbReference type="GO" id="GO:0008270">
    <property type="term" value="F:zinc ion binding"/>
    <property type="evidence" value="ECO:0007669"/>
    <property type="project" value="UniProtKB-KW"/>
</dbReference>
<evidence type="ECO:0000256" key="3">
    <source>
        <dbReference type="ARBA" id="ARBA00022723"/>
    </source>
</evidence>
<evidence type="ECO:0000313" key="11">
    <source>
        <dbReference type="EMBL" id="CCE88648.1"/>
    </source>
</evidence>
<evidence type="ECO:0000256" key="5">
    <source>
        <dbReference type="ARBA" id="ARBA00022771"/>
    </source>
</evidence>
<dbReference type="PANTHER" id="PTHR14738:SF29">
    <property type="entry name" value="ZINC FINGER CCCH DOMAIN-CONTAINING PROTEIN 14"/>
    <property type="match status" value="1"/>
</dbReference>
<evidence type="ECO:0000313" key="12">
    <source>
        <dbReference type="Proteomes" id="UP000005222"/>
    </source>
</evidence>
<dbReference type="Gene3D" id="1.10.340.40">
    <property type="entry name" value="Nuclear abundant poly(A) RNA-bind protein 2, N-terminal domain"/>
    <property type="match status" value="1"/>
</dbReference>
<protein>
    <submittedName>
        <fullName evidence="11">Piso0_001424 protein</fullName>
    </submittedName>
</protein>
<organism evidence="11 12">
    <name type="scientific">Pichia sorbitophila (strain ATCC MYA-4447 / BCRC 22081 / CBS 7064 / NBRC 10061 / NRRL Y-12695)</name>
    <name type="common">Hybrid yeast</name>
    <dbReference type="NCBI Taxonomy" id="559304"/>
    <lineage>
        <taxon>Eukaryota</taxon>
        <taxon>Fungi</taxon>
        <taxon>Dikarya</taxon>
        <taxon>Ascomycota</taxon>
        <taxon>Saccharomycotina</taxon>
        <taxon>Pichiomycetes</taxon>
        <taxon>Debaryomycetaceae</taxon>
        <taxon>Millerozyma</taxon>
    </lineage>
</organism>
<name>G8YKR4_PICSO</name>
<accession>G8YKR4</accession>
<dbReference type="Pfam" id="PF14608">
    <property type="entry name" value="zf-CCCH_2"/>
    <property type="match status" value="4"/>
</dbReference>
<evidence type="ECO:0000256" key="7">
    <source>
        <dbReference type="ARBA" id="ARBA00023242"/>
    </source>
</evidence>
<dbReference type="OMA" id="HAHPTKV"/>
<dbReference type="InterPro" id="IPR049017">
    <property type="entry name" value="Nab2_Znf4"/>
</dbReference>
<dbReference type="InterPro" id="IPR043094">
    <property type="entry name" value="Nab2/ZC3H14_N_sf"/>
</dbReference>
<keyword evidence="4" id="KW-0677">Repeat</keyword>
<evidence type="ECO:0000256" key="1">
    <source>
        <dbReference type="ARBA" id="ARBA00004123"/>
    </source>
</evidence>
<gene>
    <name evidence="11" type="primary">Piso0_001424</name>
    <name evidence="11" type="ORF">GNLVRS01_PISO0F06099g</name>
</gene>
<proteinExistence type="inferred from homology"/>
<dbReference type="GO" id="GO:0008143">
    <property type="term" value="F:poly(A) binding"/>
    <property type="evidence" value="ECO:0007669"/>
    <property type="project" value="InterPro"/>
</dbReference>
<keyword evidence="6" id="KW-0862">Zinc</keyword>
<sequence length="440" mass="48643">MQGFDPESPLGKELKSSLTVELGNRFNIADDAEDVAEFITVLIGSSKSAKEISSEVRELIDIPIDEAFIETIFSEINRLTGNDKPPEAAESMESQSTPPVEQGEHNQSMEMEQENNGEEQKPFSANLPTGPRSYSNRGKYGARGGIGKNTRGGMKKSFGVQNSANFEKVLSMSNANINNVKTFVQKQGKGRCPDFPYCNNKECQLSHPTKLCFAFPNCSNPPGTCNYLHPGEDEELMKKLEKTKQEYLEKKKQHSIPPAVAACKFGKNCSNEACQFGHPTPAFPDARVLNLHWCRDGYNCQNSYCDRSHPSPNVPPQEKPSGNIALEQCKFGAACTNFKCPRRHATSPVPCKAGAECTRLDCFFSHPINEDCRFGVNCTNRNCMFRHPEGRNIASTSHIWVKNDSDGSNNASNVNGGNQTHERSFAVPDDQVMEQAVQES</sequence>
<dbReference type="OrthoDB" id="438553at2759"/>
<evidence type="ECO:0000259" key="10">
    <source>
        <dbReference type="Pfam" id="PF21803"/>
    </source>
</evidence>
<dbReference type="HOGENOM" id="CLU_037973_1_0_1"/>
<dbReference type="Proteomes" id="UP000005222">
    <property type="component" value="Chromosome F"/>
</dbReference>
<dbReference type="GO" id="GO:0005634">
    <property type="term" value="C:nucleus"/>
    <property type="evidence" value="ECO:0007669"/>
    <property type="project" value="UniProtKB-SubCell"/>
</dbReference>
<dbReference type="STRING" id="559304.G8YKR4"/>
<keyword evidence="7" id="KW-0539">Nucleus</keyword>
<feature type="region of interest" description="Disordered" evidence="8">
    <location>
        <begin position="403"/>
        <end position="440"/>
    </location>
</feature>
<dbReference type="InParanoid" id="G8YKR4"/>
<dbReference type="GO" id="GO:0043488">
    <property type="term" value="P:regulation of mRNA stability"/>
    <property type="evidence" value="ECO:0007669"/>
    <property type="project" value="InterPro"/>
</dbReference>
<evidence type="ECO:0000256" key="2">
    <source>
        <dbReference type="ARBA" id="ARBA00008423"/>
    </source>
</evidence>
<keyword evidence="3" id="KW-0479">Metal-binding</keyword>
<evidence type="ECO:0000259" key="9">
    <source>
        <dbReference type="Pfam" id="PF21457"/>
    </source>
</evidence>
<dbReference type="GO" id="GO:0005737">
    <property type="term" value="C:cytoplasm"/>
    <property type="evidence" value="ECO:0007669"/>
    <property type="project" value="TreeGrafter"/>
</dbReference>
<reference evidence="11 12" key="1">
    <citation type="journal article" date="2012" name="G3 (Bethesda)">
        <title>Pichia sorbitophila, an interspecies yeast hybrid reveals early steps of genome resolution following polyploidization.</title>
        <authorList>
            <person name="Leh Louis V."/>
            <person name="Despons L."/>
            <person name="Friedrich A."/>
            <person name="Martin T."/>
            <person name="Durrens P."/>
            <person name="Casaregola S."/>
            <person name="Neuveglise C."/>
            <person name="Fairhead C."/>
            <person name="Marck C."/>
            <person name="Cruz J.A."/>
            <person name="Straub M.L."/>
            <person name="Kugler V."/>
            <person name="Sacerdot C."/>
            <person name="Uzunov Z."/>
            <person name="Thierry A."/>
            <person name="Weiss S."/>
            <person name="Bleykasten C."/>
            <person name="De Montigny J."/>
            <person name="Jacques N."/>
            <person name="Jung P."/>
            <person name="Lemaire M."/>
            <person name="Mallet S."/>
            <person name="Morel G."/>
            <person name="Richard G.F."/>
            <person name="Sarkar A."/>
            <person name="Savel G."/>
            <person name="Schacherer J."/>
            <person name="Seret M.L."/>
            <person name="Talla E."/>
            <person name="Samson G."/>
            <person name="Jubin C."/>
            <person name="Poulain J."/>
            <person name="Vacherie B."/>
            <person name="Barbe V."/>
            <person name="Pelletier E."/>
            <person name="Sherman D.J."/>
            <person name="Westhof E."/>
            <person name="Weissenbach J."/>
            <person name="Baret P.V."/>
            <person name="Wincker P."/>
            <person name="Gaillardin C."/>
            <person name="Dujon B."/>
            <person name="Souciet J.L."/>
        </authorList>
    </citation>
    <scope>NUCLEOTIDE SEQUENCE [LARGE SCALE GENOMIC DNA]</scope>
    <source>
        <strain evidence="12">ATCC MYA-4447 / BCRC 22081 / CBS 7064 / NBRC 10061 / NRRL Y-12695</strain>
    </source>
</reference>
<feature type="compositionally biased region" description="Low complexity" evidence="8">
    <location>
        <begin position="406"/>
        <end position="418"/>
    </location>
</feature>
<feature type="domain" description="RNA-binding Nab2-type zinc finger" evidence="9">
    <location>
        <begin position="210"/>
        <end position="238"/>
    </location>
</feature>
<dbReference type="EMBL" id="FO082054">
    <property type="protein sequence ID" value="CCE88648.1"/>
    <property type="molecule type" value="Genomic_DNA"/>
</dbReference>
<keyword evidence="5" id="KW-0863">Zinc-finger</keyword>
<evidence type="ECO:0000256" key="4">
    <source>
        <dbReference type="ARBA" id="ARBA00022737"/>
    </source>
</evidence>
<comment type="subcellular location">
    <subcellularLocation>
        <location evidence="1">Nucleus</location>
    </subcellularLocation>
</comment>
<keyword evidence="12" id="KW-1185">Reference proteome</keyword>
<dbReference type="eggNOG" id="KOG3702">
    <property type="taxonomic scope" value="Eukaryota"/>
</dbReference>
<feature type="domain" description="Nab2 type CCCH zinc finger 4" evidence="10">
    <location>
        <begin position="284"/>
        <end position="310"/>
    </location>
</feature>
<dbReference type="FunFam" id="4.10.1000.40:FF:000003">
    <property type="entry name" value="Nuclear polyadenylated RNA-binding protein NAB2"/>
    <property type="match status" value="1"/>
</dbReference>
<dbReference type="PANTHER" id="PTHR14738">
    <property type="entry name" value="ZINC FINGER CCCH DOMAIN-CONTAINING PROTEIN 14"/>
    <property type="match status" value="1"/>
</dbReference>
<evidence type="ECO:0000256" key="8">
    <source>
        <dbReference type="SAM" id="MobiDB-lite"/>
    </source>
</evidence>
<dbReference type="InterPro" id="IPR048410">
    <property type="entry name" value="Znf-CCCH_2-like_3"/>
</dbReference>